<reference evidence="2 3" key="1">
    <citation type="submission" date="2020-05" db="EMBL/GenBank/DDBJ databases">
        <title>Distinct polysaccharide utilization as determinants for interspecies competition between intestinal Prevotella spp.</title>
        <authorList>
            <person name="Galvez E.J.C."/>
            <person name="Iljazovic A."/>
            <person name="Strowig T."/>
        </authorList>
    </citation>
    <scope>NUCLEOTIDE SEQUENCE [LARGE SCALE GENOMIC DNA]</scope>
    <source>
        <strain evidence="2 3">PCHR</strain>
    </source>
</reference>
<proteinExistence type="predicted"/>
<keyword evidence="3" id="KW-1185">Reference proteome</keyword>
<dbReference type="Pfam" id="PF08800">
    <property type="entry name" value="BT4734-like_N"/>
    <property type="match status" value="1"/>
</dbReference>
<gene>
    <name evidence="2" type="ORF">HPS54_10995</name>
</gene>
<dbReference type="InterPro" id="IPR014907">
    <property type="entry name" value="BT4734-like_N"/>
</dbReference>
<feature type="domain" description="BT4734-like N-terminal" evidence="1">
    <location>
        <begin position="61"/>
        <end position="185"/>
    </location>
</feature>
<evidence type="ECO:0000313" key="2">
    <source>
        <dbReference type="EMBL" id="NPE26028.1"/>
    </source>
</evidence>
<dbReference type="Proteomes" id="UP000820977">
    <property type="component" value="Unassembled WGS sequence"/>
</dbReference>
<organism evidence="2 3">
    <name type="scientific">Xylanibacter caecicola</name>
    <dbReference type="NCBI Taxonomy" id="2736294"/>
    <lineage>
        <taxon>Bacteria</taxon>
        <taxon>Pseudomonadati</taxon>
        <taxon>Bacteroidota</taxon>
        <taxon>Bacteroidia</taxon>
        <taxon>Bacteroidales</taxon>
        <taxon>Prevotellaceae</taxon>
        <taxon>Xylanibacter</taxon>
    </lineage>
</organism>
<evidence type="ECO:0000259" key="1">
    <source>
        <dbReference type="Pfam" id="PF08800"/>
    </source>
</evidence>
<accession>A0ABX2B6E8</accession>
<sequence>MDTRAILNKRISFCPNIYAKSYKTITLFEALNAIRKEVYKKQVKNIRRLYLKGNLKSYRAIKKQLPAYIFSGIFFDTRHKFDISGYTSLLIVDIDNQSEVETIKSQLQSDLYIVCVWKSPSGNGLKALLYLEYAELIEHDDIWIIHEHCAFPQVMDYLKTNYDINIDKTGADITRMCFISSDAEIHLKCEFQPFTVHNNLTKKQIWKIRTKYYYSRKDVRAAVTEMKRISKLINKSDSDDNVEMHAINN</sequence>
<name>A0ABX2B6E8_9BACT</name>
<dbReference type="RefSeq" id="WP_172345497.1">
    <property type="nucleotide sequence ID" value="NZ_CASYYZ010000032.1"/>
</dbReference>
<protein>
    <recommendedName>
        <fullName evidence="1">BT4734-like N-terminal domain-containing protein</fullName>
    </recommendedName>
</protein>
<dbReference type="EMBL" id="JABKKJ010000025">
    <property type="protein sequence ID" value="NPE26028.1"/>
    <property type="molecule type" value="Genomic_DNA"/>
</dbReference>
<evidence type="ECO:0000313" key="3">
    <source>
        <dbReference type="Proteomes" id="UP000820977"/>
    </source>
</evidence>
<comment type="caution">
    <text evidence="2">The sequence shown here is derived from an EMBL/GenBank/DDBJ whole genome shotgun (WGS) entry which is preliminary data.</text>
</comment>